<evidence type="ECO:0000313" key="2">
    <source>
        <dbReference type="Proteomes" id="UP000054018"/>
    </source>
</evidence>
<protein>
    <submittedName>
        <fullName evidence="1">Uncharacterized protein</fullName>
    </submittedName>
</protein>
<reference evidence="2" key="2">
    <citation type="submission" date="2015-01" db="EMBL/GenBank/DDBJ databases">
        <title>Evolutionary Origins and Diversification of the Mycorrhizal Mutualists.</title>
        <authorList>
            <consortium name="DOE Joint Genome Institute"/>
            <consortium name="Mycorrhizal Genomics Consortium"/>
            <person name="Kohler A."/>
            <person name="Kuo A."/>
            <person name="Nagy L.G."/>
            <person name="Floudas D."/>
            <person name="Copeland A."/>
            <person name="Barry K.W."/>
            <person name="Cichocki N."/>
            <person name="Veneault-Fourrey C."/>
            <person name="LaButti K."/>
            <person name="Lindquist E.A."/>
            <person name="Lipzen A."/>
            <person name="Lundell T."/>
            <person name="Morin E."/>
            <person name="Murat C."/>
            <person name="Riley R."/>
            <person name="Ohm R."/>
            <person name="Sun H."/>
            <person name="Tunlid A."/>
            <person name="Henrissat B."/>
            <person name="Grigoriev I.V."/>
            <person name="Hibbett D.S."/>
            <person name="Martin F."/>
        </authorList>
    </citation>
    <scope>NUCLEOTIDE SEQUENCE [LARGE SCALE GENOMIC DNA]</scope>
    <source>
        <strain evidence="2">441</strain>
    </source>
</reference>
<name>A0A0C9YUX6_9AGAM</name>
<gene>
    <name evidence="1" type="ORF">PISMIDRAFT_476512</name>
</gene>
<sequence>MFLTPTTVTTMNIIPNSADSASATVVPSTIIIFLPGVTAQHQEDVSNSFELAARAATKQVSGTNYTRWFRVFQTVLRNIHWFTLQAESERTIRDPVLDIIPVDDSERHLASEALRALQNPEHEDALRLFCDQHPTSRAAREDIRQLFFGGGGRYTRPAKFQLALCSEVDGDVSVSSFFLRLHNRGPAGATIGFHKYGLNTRLFERLRSGLKKKLEDSGESKQVRIEY</sequence>
<dbReference type="Proteomes" id="UP000054018">
    <property type="component" value="Unassembled WGS sequence"/>
</dbReference>
<evidence type="ECO:0000313" key="1">
    <source>
        <dbReference type="EMBL" id="KIK11708.1"/>
    </source>
</evidence>
<proteinExistence type="predicted"/>
<dbReference type="HOGENOM" id="CLU_1256488_0_0_1"/>
<reference evidence="1 2" key="1">
    <citation type="submission" date="2014-04" db="EMBL/GenBank/DDBJ databases">
        <authorList>
            <consortium name="DOE Joint Genome Institute"/>
            <person name="Kuo A."/>
            <person name="Kohler A."/>
            <person name="Costa M.D."/>
            <person name="Nagy L.G."/>
            <person name="Floudas D."/>
            <person name="Copeland A."/>
            <person name="Barry K.W."/>
            <person name="Cichocki N."/>
            <person name="Veneault-Fourrey C."/>
            <person name="LaButti K."/>
            <person name="Lindquist E.A."/>
            <person name="Lipzen A."/>
            <person name="Lundell T."/>
            <person name="Morin E."/>
            <person name="Murat C."/>
            <person name="Sun H."/>
            <person name="Tunlid A."/>
            <person name="Henrissat B."/>
            <person name="Grigoriev I.V."/>
            <person name="Hibbett D.S."/>
            <person name="Martin F."/>
            <person name="Nordberg H.P."/>
            <person name="Cantor M.N."/>
            <person name="Hua S.X."/>
        </authorList>
    </citation>
    <scope>NUCLEOTIDE SEQUENCE [LARGE SCALE GENOMIC DNA]</scope>
    <source>
        <strain evidence="1 2">441</strain>
    </source>
</reference>
<dbReference type="AlphaFoldDB" id="A0A0C9YUX6"/>
<accession>A0A0C9YUX6</accession>
<dbReference type="OrthoDB" id="2635515at2759"/>
<dbReference type="EMBL" id="KN834169">
    <property type="protein sequence ID" value="KIK11708.1"/>
    <property type="molecule type" value="Genomic_DNA"/>
</dbReference>
<keyword evidence="2" id="KW-1185">Reference proteome</keyword>
<organism evidence="1 2">
    <name type="scientific">Pisolithus microcarpus 441</name>
    <dbReference type="NCBI Taxonomy" id="765257"/>
    <lineage>
        <taxon>Eukaryota</taxon>
        <taxon>Fungi</taxon>
        <taxon>Dikarya</taxon>
        <taxon>Basidiomycota</taxon>
        <taxon>Agaricomycotina</taxon>
        <taxon>Agaricomycetes</taxon>
        <taxon>Agaricomycetidae</taxon>
        <taxon>Boletales</taxon>
        <taxon>Sclerodermatineae</taxon>
        <taxon>Pisolithaceae</taxon>
        <taxon>Pisolithus</taxon>
    </lineage>
</organism>